<evidence type="ECO:0000313" key="1">
    <source>
        <dbReference type="EMBL" id="MCW5323583.1"/>
    </source>
</evidence>
<name>A0ABT3KZ25_9BURK</name>
<comment type="caution">
    <text evidence="1">The sequence shown here is derived from an EMBL/GenBank/DDBJ whole genome shotgun (WGS) entry which is preliminary data.</text>
</comment>
<sequence>MTPPPKSYITDARREEMRAGGLDQDGIYVAESVAAGAAGDRNAAWGWLARAELYPQTLMGLKRRNSAQFIRDMGFKTAKADAFYGPGWLDRDDL</sequence>
<proteinExistence type="predicted"/>
<gene>
    <name evidence="1" type="ORF">D5039_21260</name>
</gene>
<evidence type="ECO:0000313" key="2">
    <source>
        <dbReference type="Proteomes" id="UP001208935"/>
    </source>
</evidence>
<accession>A0ABT3KZ25</accession>
<dbReference type="Proteomes" id="UP001208935">
    <property type="component" value="Unassembled WGS sequence"/>
</dbReference>
<organism evidence="1 2">
    <name type="scientific">Verminephrobacter aporrectodeae subsp. tuberculatae</name>
    <dbReference type="NCBI Taxonomy" id="1110392"/>
    <lineage>
        <taxon>Bacteria</taxon>
        <taxon>Pseudomonadati</taxon>
        <taxon>Pseudomonadota</taxon>
        <taxon>Betaproteobacteria</taxon>
        <taxon>Burkholderiales</taxon>
        <taxon>Comamonadaceae</taxon>
        <taxon>Verminephrobacter</taxon>
    </lineage>
</organism>
<keyword evidence="2" id="KW-1185">Reference proteome</keyword>
<reference evidence="2" key="1">
    <citation type="submission" date="2023-07" db="EMBL/GenBank/DDBJ databases">
        <title>Verminephrobacter genomes.</title>
        <authorList>
            <person name="Lund M.B."/>
        </authorList>
    </citation>
    <scope>NUCLEOTIDE SEQUENCE [LARGE SCALE GENOMIC DNA]</scope>
    <source>
        <strain evidence="2">AtM5-05</strain>
    </source>
</reference>
<protein>
    <submittedName>
        <fullName evidence="1">Uncharacterized protein</fullName>
    </submittedName>
</protein>
<dbReference type="EMBL" id="QZCW01000006">
    <property type="protein sequence ID" value="MCW5323583.1"/>
    <property type="molecule type" value="Genomic_DNA"/>
</dbReference>